<feature type="binding site" evidence="13">
    <location>
        <position position="111"/>
    </location>
    <ligand>
        <name>Mg(2+)</name>
        <dbReference type="ChEBI" id="CHEBI:18420"/>
    </ligand>
</feature>
<comment type="similarity">
    <text evidence="3 11">Belongs to the KdsC family.</text>
</comment>
<evidence type="ECO:0000256" key="5">
    <source>
        <dbReference type="ARBA" id="ARBA00013066"/>
    </source>
</evidence>
<feature type="binding site" evidence="12">
    <location>
        <position position="20"/>
    </location>
    <ligand>
        <name>substrate</name>
    </ligand>
</feature>
<evidence type="ECO:0000256" key="6">
    <source>
        <dbReference type="ARBA" id="ARBA00020092"/>
    </source>
</evidence>
<keyword evidence="8 11" id="KW-0378">Hydrolase</keyword>
<evidence type="ECO:0000256" key="13">
    <source>
        <dbReference type="PIRSR" id="PIRSR006118-2"/>
    </source>
</evidence>
<evidence type="ECO:0000256" key="10">
    <source>
        <dbReference type="ARBA" id="ARBA00031051"/>
    </source>
</evidence>
<dbReference type="InterPro" id="IPR050793">
    <property type="entry name" value="CMP-NeuNAc_synthase"/>
</dbReference>
<evidence type="ECO:0000313" key="14">
    <source>
        <dbReference type="EMBL" id="SSZ29620.1"/>
    </source>
</evidence>
<dbReference type="PANTHER" id="PTHR21485:SF3">
    <property type="entry name" value="N-ACYLNEURAMINATE CYTIDYLYLTRANSFERASE"/>
    <property type="match status" value="1"/>
</dbReference>
<evidence type="ECO:0000256" key="12">
    <source>
        <dbReference type="PIRSR" id="PIRSR006118-1"/>
    </source>
</evidence>
<accession>A0A336N6X8</accession>
<dbReference type="SFLD" id="SFLDF00036">
    <property type="entry name" value="deoxy-d-mannose-octulosonate_8"/>
    <property type="match status" value="1"/>
</dbReference>
<feature type="binding site" evidence="12">
    <location>
        <position position="88"/>
    </location>
    <ligand>
        <name>substrate</name>
    </ligand>
</feature>
<dbReference type="NCBIfam" id="TIGR01662">
    <property type="entry name" value="HAD-SF-IIIA"/>
    <property type="match status" value="1"/>
</dbReference>
<comment type="function">
    <text evidence="11">Catalyzes the hydrolysis of 3-deoxy-D-manno-octulosonate 8-phosphate (KDO 8-P) to 3-deoxy-D-manno-octulosonate (KDO) and inorganic phosphate.</text>
</comment>
<proteinExistence type="inferred from homology"/>
<feature type="binding site" evidence="13">
    <location>
        <position position="18"/>
    </location>
    <ligand>
        <name>Mg(2+)</name>
        <dbReference type="ChEBI" id="CHEBI:18420"/>
    </ligand>
</feature>
<reference evidence="14 15" key="1">
    <citation type="submission" date="2018-06" db="EMBL/GenBank/DDBJ databases">
        <authorList>
            <consortium name="Pathogen Informatics"/>
            <person name="Doyle S."/>
        </authorList>
    </citation>
    <scope>NUCLEOTIDE SEQUENCE [LARGE SCALE GENOMIC DNA]</scope>
    <source>
        <strain evidence="14 15">NCTC5908</strain>
    </source>
</reference>
<dbReference type="RefSeq" id="WP_005703189.1">
    <property type="nucleotide sequence ID" value="NZ_MAQF01000001.1"/>
</dbReference>
<dbReference type="Gene3D" id="3.40.50.1000">
    <property type="entry name" value="HAD superfamily/HAD-like"/>
    <property type="match status" value="1"/>
</dbReference>
<dbReference type="EMBL" id="UFSP01000002">
    <property type="protein sequence ID" value="SSZ29620.1"/>
    <property type="molecule type" value="Genomic_DNA"/>
</dbReference>
<dbReference type="PANTHER" id="PTHR21485">
    <property type="entry name" value="HAD SUPERFAMILY MEMBERS CMAS AND KDSC"/>
    <property type="match status" value="1"/>
</dbReference>
<keyword evidence="11" id="KW-0448">Lipopolysaccharide biosynthesis</keyword>
<feature type="binding site" evidence="12">
    <location>
        <position position="64"/>
    </location>
    <ligand>
        <name>substrate</name>
    </ligand>
</feature>
<dbReference type="FunFam" id="3.40.50.1000:FF:000029">
    <property type="entry name" value="3-deoxy-D-manno-octulosonate 8-phosphate phosphatase KdsC"/>
    <property type="match status" value="1"/>
</dbReference>
<protein>
    <recommendedName>
        <fullName evidence="6 11">3-deoxy-D-manno-octulosonate 8-phosphate phosphatase KdsC</fullName>
        <ecNumber evidence="5 11">3.1.3.45</ecNumber>
    </recommendedName>
    <alternativeName>
        <fullName evidence="10 11">KDO 8-P phosphatase</fullName>
    </alternativeName>
</protein>
<dbReference type="SFLD" id="SFLDG01136">
    <property type="entry name" value="C1.6:_Phosphoserine_Phosphatas"/>
    <property type="match status" value="1"/>
</dbReference>
<comment type="cofactor">
    <cofactor evidence="2 11 13">
        <name>Mg(2+)</name>
        <dbReference type="ChEBI" id="CHEBI:18420"/>
    </cofactor>
</comment>
<dbReference type="SFLD" id="SFLDG01138">
    <property type="entry name" value="C1.6.2:_Deoxy-d-mannose-octulo"/>
    <property type="match status" value="1"/>
</dbReference>
<name>A0A336N6X8_AGGAP</name>
<evidence type="ECO:0000256" key="7">
    <source>
        <dbReference type="ARBA" id="ARBA00022723"/>
    </source>
</evidence>
<dbReference type="SUPFAM" id="SSF56784">
    <property type="entry name" value="HAD-like"/>
    <property type="match status" value="1"/>
</dbReference>
<sequence length="184" mass="19842">MTTELQEKLKQVKFVITDVDGVLTDGLLHYDANGEALKSFHVRDGLGIRMLMEAGIQVAVLSGRDSAILRKRIADLGIKLAFLGKLEKESACFELCRQAGVEPEQTAYIGDDSVDLPAFAICGLSFAVADAPEYVKNCADYTLGLGGGKGAFREMSDMILNAQGKAEIYNSAQGFLKTAKKMAQ</sequence>
<dbReference type="InterPro" id="IPR010023">
    <property type="entry name" value="KdsC_fam"/>
</dbReference>
<dbReference type="Pfam" id="PF08282">
    <property type="entry name" value="Hydrolase_3"/>
    <property type="match status" value="1"/>
</dbReference>
<dbReference type="GO" id="GO:0046872">
    <property type="term" value="F:metal ion binding"/>
    <property type="evidence" value="ECO:0007669"/>
    <property type="project" value="UniProtKB-UniRule"/>
</dbReference>
<keyword evidence="9 11" id="KW-0460">Magnesium</keyword>
<keyword evidence="7 11" id="KW-0479">Metal-binding</keyword>
<comment type="subunit">
    <text evidence="4 11">Homotetramer.</text>
</comment>
<dbReference type="InterPro" id="IPR036412">
    <property type="entry name" value="HAD-like_sf"/>
</dbReference>
<dbReference type="AlphaFoldDB" id="A0A336N6X8"/>
<evidence type="ECO:0000256" key="1">
    <source>
        <dbReference type="ARBA" id="ARBA00000898"/>
    </source>
</evidence>
<feature type="binding site" evidence="12">
    <location>
        <position position="49"/>
    </location>
    <ligand>
        <name>substrate</name>
    </ligand>
</feature>
<evidence type="ECO:0000256" key="9">
    <source>
        <dbReference type="ARBA" id="ARBA00022842"/>
    </source>
</evidence>
<dbReference type="InterPro" id="IPR006549">
    <property type="entry name" value="HAD-SF_hydro_IIIA"/>
</dbReference>
<evidence type="ECO:0000256" key="3">
    <source>
        <dbReference type="ARBA" id="ARBA00005893"/>
    </source>
</evidence>
<dbReference type="InterPro" id="IPR023214">
    <property type="entry name" value="HAD_sf"/>
</dbReference>
<dbReference type="GO" id="GO:0008781">
    <property type="term" value="F:N-acylneuraminate cytidylyltransferase activity"/>
    <property type="evidence" value="ECO:0007669"/>
    <property type="project" value="TreeGrafter"/>
</dbReference>
<dbReference type="NCBIfam" id="TIGR01670">
    <property type="entry name" value="KdsC-phosphatas"/>
    <property type="match status" value="1"/>
</dbReference>
<gene>
    <name evidence="14" type="ORF">NCTC5908_01424</name>
</gene>
<evidence type="ECO:0000313" key="15">
    <source>
        <dbReference type="Proteomes" id="UP000253728"/>
    </source>
</evidence>
<evidence type="ECO:0000256" key="11">
    <source>
        <dbReference type="PIRNR" id="PIRNR006118"/>
    </source>
</evidence>
<dbReference type="PIRSF" id="PIRSF006118">
    <property type="entry name" value="KDO8-P_Ptase"/>
    <property type="match status" value="1"/>
</dbReference>
<evidence type="ECO:0000256" key="4">
    <source>
        <dbReference type="ARBA" id="ARBA00011881"/>
    </source>
</evidence>
<dbReference type="GO" id="GO:0019143">
    <property type="term" value="F:3-deoxy-manno-octulosonate-8-phosphatase activity"/>
    <property type="evidence" value="ECO:0007669"/>
    <property type="project" value="UniProtKB-UniRule"/>
</dbReference>
<evidence type="ECO:0000256" key="2">
    <source>
        <dbReference type="ARBA" id="ARBA00001946"/>
    </source>
</evidence>
<dbReference type="SFLD" id="SFLDS00003">
    <property type="entry name" value="Haloacid_Dehalogenase"/>
    <property type="match status" value="1"/>
</dbReference>
<feature type="binding site" evidence="12">
    <location>
        <position position="72"/>
    </location>
    <ligand>
        <name>substrate</name>
    </ligand>
</feature>
<dbReference type="CDD" id="cd01630">
    <property type="entry name" value="HAD_KDO-like"/>
    <property type="match status" value="1"/>
</dbReference>
<dbReference type="STRING" id="732.ADJ80_08190"/>
<comment type="catalytic activity">
    <reaction evidence="1 11">
        <text>3-deoxy-alpha-D-manno-2-octulosonate-8-phosphate + H2O = 3-deoxy-alpha-D-manno-oct-2-ulosonate + phosphate</text>
        <dbReference type="Rhea" id="RHEA:11500"/>
        <dbReference type="ChEBI" id="CHEBI:15377"/>
        <dbReference type="ChEBI" id="CHEBI:43474"/>
        <dbReference type="ChEBI" id="CHEBI:85985"/>
        <dbReference type="ChEBI" id="CHEBI:85986"/>
        <dbReference type="EC" id="3.1.3.45"/>
    </reaction>
</comment>
<evidence type="ECO:0000256" key="8">
    <source>
        <dbReference type="ARBA" id="ARBA00022801"/>
    </source>
</evidence>
<dbReference type="GO" id="GO:0009103">
    <property type="term" value="P:lipopolysaccharide biosynthetic process"/>
    <property type="evidence" value="ECO:0007669"/>
    <property type="project" value="UniProtKB-UniRule"/>
</dbReference>
<dbReference type="GeneID" id="49636009"/>
<dbReference type="Proteomes" id="UP000253728">
    <property type="component" value="Unassembled WGS sequence"/>
</dbReference>
<organism evidence="14 15">
    <name type="scientific">Aggregatibacter aphrophilus</name>
    <name type="common">Haemophilus aphrophilus</name>
    <dbReference type="NCBI Taxonomy" id="732"/>
    <lineage>
        <taxon>Bacteria</taxon>
        <taxon>Pseudomonadati</taxon>
        <taxon>Pseudomonadota</taxon>
        <taxon>Gammaproteobacteria</taxon>
        <taxon>Pasteurellales</taxon>
        <taxon>Pasteurellaceae</taxon>
        <taxon>Aggregatibacter</taxon>
    </lineage>
</organism>
<dbReference type="EC" id="3.1.3.45" evidence="5 11"/>